<dbReference type="GO" id="GO:0042542">
    <property type="term" value="P:response to hydrogen peroxide"/>
    <property type="evidence" value="ECO:0007669"/>
    <property type="project" value="TreeGrafter"/>
</dbReference>
<keyword evidence="3" id="KW-0479">Metal-binding</keyword>
<evidence type="ECO:0000256" key="3">
    <source>
        <dbReference type="ARBA" id="ARBA00022723"/>
    </source>
</evidence>
<keyword evidence="2" id="KW-0533">Nickel</keyword>
<evidence type="ECO:0000256" key="5">
    <source>
        <dbReference type="ARBA" id="ARBA00023014"/>
    </source>
</evidence>
<dbReference type="FunFam" id="1.10.8.190:FF:000001">
    <property type="entry name" value="Acetyl-CoA decarbonylase/synthase complex subunit alpha 1"/>
    <property type="match status" value="1"/>
</dbReference>
<sequence>MSKLTTGSFSIEDLESVQITINNIVGAAKEAAEEKAKELGPMGPTAMAGLASYRSWNLLLLDRYEPVLTPMCDQCCYCTYGPCDLSGNKRGACGIDMAGQTGREFFLRVITGTACHAAHGRHLLDHVIEVFGEDLPLNLGESNVLTPNVTICTGLSPKTLGECRAPMEYVEEQLTQLLATIHAGQESAEIDYDSKALFSGSLDHVGMEVSDIAQVSAYDFPKADPEAPLIEIGMGSIDKSKPLIVAIGHNVAGVTYIMDYMEENNLTDKMEIAGLCCTAFDMTRYKEADRRAPYAKIVGSL</sequence>
<dbReference type="SUPFAM" id="SSF56821">
    <property type="entry name" value="Prismane protein-like"/>
    <property type="match status" value="1"/>
</dbReference>
<dbReference type="GO" id="GO:0050418">
    <property type="term" value="F:hydroxylamine reductase activity"/>
    <property type="evidence" value="ECO:0007669"/>
    <property type="project" value="TreeGrafter"/>
</dbReference>
<evidence type="ECO:0000256" key="2">
    <source>
        <dbReference type="ARBA" id="ARBA00022596"/>
    </source>
</evidence>
<proteinExistence type="predicted"/>
<protein>
    <submittedName>
        <fullName evidence="6">Acetyl-CoA decarbonylase/synthase complex subunit alpha</fullName>
    </submittedName>
</protein>
<dbReference type="GO" id="GO:0046872">
    <property type="term" value="F:metal ion binding"/>
    <property type="evidence" value="ECO:0007669"/>
    <property type="project" value="UniProtKB-KW"/>
</dbReference>
<feature type="non-terminal residue" evidence="6">
    <location>
        <position position="301"/>
    </location>
</feature>
<dbReference type="InterPro" id="IPR011254">
    <property type="entry name" value="Prismane-like_sf"/>
</dbReference>
<evidence type="ECO:0000256" key="1">
    <source>
        <dbReference type="ARBA" id="ARBA00022485"/>
    </source>
</evidence>
<keyword evidence="4" id="KW-0408">Iron</keyword>
<dbReference type="PANTHER" id="PTHR30109:SF6">
    <property type="entry name" value="ACETYL-COA DECARBONYLASE_SYNTHASE COMPLEX SUBUNIT ALPHA"/>
    <property type="match status" value="1"/>
</dbReference>
<comment type="caution">
    <text evidence="6">The sequence shown here is derived from an EMBL/GenBank/DDBJ whole genome shotgun (WGS) entry which is preliminary data.</text>
</comment>
<keyword evidence="5" id="KW-0411">Iron-sulfur</keyword>
<accession>A0A832VXR5</accession>
<dbReference type="Proteomes" id="UP000600774">
    <property type="component" value="Unassembled WGS sequence"/>
</dbReference>
<evidence type="ECO:0000313" key="6">
    <source>
        <dbReference type="EMBL" id="HIH93167.1"/>
    </source>
</evidence>
<keyword evidence="1" id="KW-0004">4Fe-4S</keyword>
<evidence type="ECO:0000256" key="4">
    <source>
        <dbReference type="ARBA" id="ARBA00023004"/>
    </source>
</evidence>
<dbReference type="AlphaFoldDB" id="A0A832VXR5"/>
<name>A0A832VXR5_9EURY</name>
<organism evidence="6 7">
    <name type="scientific">Methanosarcina acetivorans</name>
    <dbReference type="NCBI Taxonomy" id="2214"/>
    <lineage>
        <taxon>Archaea</taxon>
        <taxon>Methanobacteriati</taxon>
        <taxon>Methanobacteriota</taxon>
        <taxon>Stenosarchaea group</taxon>
        <taxon>Methanomicrobia</taxon>
        <taxon>Methanosarcinales</taxon>
        <taxon>Methanosarcinaceae</taxon>
        <taxon>Methanosarcina</taxon>
    </lineage>
</organism>
<evidence type="ECO:0000313" key="7">
    <source>
        <dbReference type="Proteomes" id="UP000600774"/>
    </source>
</evidence>
<dbReference type="Gene3D" id="3.40.50.2030">
    <property type="match status" value="1"/>
</dbReference>
<dbReference type="Gene3D" id="1.10.8.190">
    <property type="entry name" value="Carbon monoxide dehydrogenase alpha subunit. Chain M, domain 1"/>
    <property type="match status" value="1"/>
</dbReference>
<dbReference type="PANTHER" id="PTHR30109">
    <property type="entry name" value="HYDROXYLAMINE REDUCTASE"/>
    <property type="match status" value="1"/>
</dbReference>
<dbReference type="InterPro" id="IPR016099">
    <property type="entry name" value="Prismane-like_a/b-sand"/>
</dbReference>
<dbReference type="EMBL" id="DUJU01000042">
    <property type="protein sequence ID" value="HIH93167.1"/>
    <property type="molecule type" value="Genomic_DNA"/>
</dbReference>
<dbReference type="Pfam" id="PF03063">
    <property type="entry name" value="Prismane"/>
    <property type="match status" value="2"/>
</dbReference>
<dbReference type="InterPro" id="IPR004137">
    <property type="entry name" value="HCP/CODH"/>
</dbReference>
<dbReference type="GO" id="GO:0004601">
    <property type="term" value="F:peroxidase activity"/>
    <property type="evidence" value="ECO:0007669"/>
    <property type="project" value="TreeGrafter"/>
</dbReference>
<reference evidence="6" key="1">
    <citation type="journal article" date="2020" name="bioRxiv">
        <title>A rank-normalized archaeal taxonomy based on genome phylogeny resolves widespread incomplete and uneven classifications.</title>
        <authorList>
            <person name="Rinke C."/>
            <person name="Chuvochina M."/>
            <person name="Mussig A.J."/>
            <person name="Chaumeil P.-A."/>
            <person name="Waite D.W."/>
            <person name="Whitman W.B."/>
            <person name="Parks D.H."/>
            <person name="Hugenholtz P."/>
        </authorList>
    </citation>
    <scope>NUCLEOTIDE SEQUENCE</scope>
    <source>
        <strain evidence="6">UBA8876</strain>
    </source>
</reference>
<dbReference type="GO" id="GO:0051539">
    <property type="term" value="F:4 iron, 4 sulfur cluster binding"/>
    <property type="evidence" value="ECO:0007669"/>
    <property type="project" value="UniProtKB-KW"/>
</dbReference>
<gene>
    <name evidence="6" type="ORF">HA338_03700</name>
</gene>